<dbReference type="Proteomes" id="UP001500804">
    <property type="component" value="Unassembled WGS sequence"/>
</dbReference>
<gene>
    <name evidence="2" type="ORF">GCM10023320_09970</name>
</gene>
<sequence length="237" mass="25774">MVGLVGPVGADVARTAVAAQRCGAAWKFAIVDTNGYLLLAGPLRRRPRTVTRPRAVRGGVVELHITVEELHRYIGDPRVAEWAGVLAEIADAWADRDRFRERLAAHPGARFARGALADHIRIRDRNCVGPGCTRSARRSDLDHTREHGRGGRTVEINIGPACKRHHPDKDRGWTLTQPEPGVFLWISSLGRAYRTRGEPIRPDLPEPDPASGVQEESAATGPAAPPPRTTDPGTAGR</sequence>
<dbReference type="InterPro" id="IPR003615">
    <property type="entry name" value="HNH_nuc"/>
</dbReference>
<keyword evidence="3" id="KW-1185">Reference proteome</keyword>
<proteinExistence type="predicted"/>
<dbReference type="EMBL" id="BAABJO010000003">
    <property type="protein sequence ID" value="GAA5113793.1"/>
    <property type="molecule type" value="Genomic_DNA"/>
</dbReference>
<protein>
    <recommendedName>
        <fullName evidence="4">DUF222 domain-containing protein</fullName>
    </recommendedName>
</protein>
<evidence type="ECO:0008006" key="4">
    <source>
        <dbReference type="Google" id="ProtNLM"/>
    </source>
</evidence>
<feature type="region of interest" description="Disordered" evidence="1">
    <location>
        <begin position="196"/>
        <end position="237"/>
    </location>
</feature>
<reference evidence="3" key="1">
    <citation type="journal article" date="2019" name="Int. J. Syst. Evol. Microbiol.">
        <title>The Global Catalogue of Microorganisms (GCM) 10K type strain sequencing project: providing services to taxonomists for standard genome sequencing and annotation.</title>
        <authorList>
            <consortium name="The Broad Institute Genomics Platform"/>
            <consortium name="The Broad Institute Genome Sequencing Center for Infectious Disease"/>
            <person name="Wu L."/>
            <person name="Ma J."/>
        </authorList>
    </citation>
    <scope>NUCLEOTIDE SEQUENCE [LARGE SCALE GENOMIC DNA]</scope>
    <source>
        <strain evidence="3">JCM 18302</strain>
    </source>
</reference>
<dbReference type="CDD" id="cd00085">
    <property type="entry name" value="HNHc"/>
    <property type="match status" value="1"/>
</dbReference>
<name>A0ABP9NBD2_9PSEU</name>
<accession>A0ABP9NBD2</accession>
<evidence type="ECO:0000256" key="1">
    <source>
        <dbReference type="SAM" id="MobiDB-lite"/>
    </source>
</evidence>
<comment type="caution">
    <text evidence="2">The sequence shown here is derived from an EMBL/GenBank/DDBJ whole genome shotgun (WGS) entry which is preliminary data.</text>
</comment>
<feature type="compositionally biased region" description="Basic and acidic residues" evidence="1">
    <location>
        <begin position="137"/>
        <end position="149"/>
    </location>
</feature>
<feature type="region of interest" description="Disordered" evidence="1">
    <location>
        <begin position="133"/>
        <end position="154"/>
    </location>
</feature>
<evidence type="ECO:0000313" key="2">
    <source>
        <dbReference type="EMBL" id="GAA5113793.1"/>
    </source>
</evidence>
<evidence type="ECO:0000313" key="3">
    <source>
        <dbReference type="Proteomes" id="UP001500804"/>
    </source>
</evidence>
<dbReference type="RefSeq" id="WP_345603566.1">
    <property type="nucleotide sequence ID" value="NZ_BAABJO010000003.1"/>
</dbReference>
<organism evidence="2 3">
    <name type="scientific">Pseudonocardia adelaidensis</name>
    <dbReference type="NCBI Taxonomy" id="648754"/>
    <lineage>
        <taxon>Bacteria</taxon>
        <taxon>Bacillati</taxon>
        <taxon>Actinomycetota</taxon>
        <taxon>Actinomycetes</taxon>
        <taxon>Pseudonocardiales</taxon>
        <taxon>Pseudonocardiaceae</taxon>
        <taxon>Pseudonocardia</taxon>
    </lineage>
</organism>